<evidence type="ECO:0000259" key="2">
    <source>
        <dbReference type="PROSITE" id="PS50041"/>
    </source>
</evidence>
<evidence type="ECO:0000256" key="1">
    <source>
        <dbReference type="SAM" id="Phobius"/>
    </source>
</evidence>
<dbReference type="AlphaFoldDB" id="A0A6J8CZ79"/>
<dbReference type="PROSITE" id="PS50041">
    <property type="entry name" value="C_TYPE_LECTIN_2"/>
    <property type="match status" value="1"/>
</dbReference>
<feature type="domain" description="C-type lectin" evidence="2">
    <location>
        <begin position="12"/>
        <end position="126"/>
    </location>
</feature>
<dbReference type="InterPro" id="IPR001304">
    <property type="entry name" value="C-type_lectin-like"/>
</dbReference>
<dbReference type="Pfam" id="PF00059">
    <property type="entry name" value="Lectin_C"/>
    <property type="match status" value="1"/>
</dbReference>
<proteinExistence type="predicted"/>
<keyword evidence="4" id="KW-1185">Reference proteome</keyword>
<dbReference type="OrthoDB" id="6112155at2759"/>
<dbReference type="Proteomes" id="UP000507470">
    <property type="component" value="Unassembled WGS sequence"/>
</dbReference>
<protein>
    <recommendedName>
        <fullName evidence="2">C-type lectin domain-containing protein</fullName>
    </recommendedName>
</protein>
<name>A0A6J8CZ79_MYTCO</name>
<evidence type="ECO:0000313" key="3">
    <source>
        <dbReference type="EMBL" id="CAC5400851.1"/>
    </source>
</evidence>
<dbReference type="InterPro" id="IPR016186">
    <property type="entry name" value="C-type_lectin-like/link_sf"/>
</dbReference>
<dbReference type="InterPro" id="IPR016187">
    <property type="entry name" value="CTDL_fold"/>
</dbReference>
<keyword evidence="1" id="KW-1133">Transmembrane helix</keyword>
<keyword evidence="1" id="KW-0472">Membrane</keyword>
<dbReference type="SUPFAM" id="SSF56436">
    <property type="entry name" value="C-type lectin-like"/>
    <property type="match status" value="1"/>
</dbReference>
<feature type="transmembrane region" description="Helical" evidence="1">
    <location>
        <begin position="349"/>
        <end position="374"/>
    </location>
</feature>
<accession>A0A6J8CZ79</accession>
<gene>
    <name evidence="3" type="ORF">MCOR_34999</name>
</gene>
<dbReference type="EMBL" id="CACVKT020006320">
    <property type="protein sequence ID" value="CAC5400851.1"/>
    <property type="molecule type" value="Genomic_DNA"/>
</dbReference>
<dbReference type="SMART" id="SM00034">
    <property type="entry name" value="CLECT"/>
    <property type="match status" value="1"/>
</dbReference>
<keyword evidence="1" id="KW-0812">Transmembrane</keyword>
<sequence>MKVHGTNIKQRFTFYNVERAWTEAKVICEDSGMRMLKIETLQENDFVIDLIKTELGLGSLNDFIWTGLRRDSIGNEKWTDNAAPTWKNYATGNPTSTSGSFCFALNPPNGDWLEYSCTQRHMFVCETDVGQCTFDQRPAGKGCNSPPIESPDYLDSFEISQSPCQTKCLDSVNTNDVECWAAAYLPGCNCDDCWLFHSRDTDYCLKNEGNYGGVTLFIKICFEDAEATTLQFTDKPSKLPSTHFDVFTTNTYTTDTGKTSFLPSTKFEVSTPGTYSKGIPNSVSTDSATACECSVCVSRNKTTNTTISSEEIQDSIDKIVSDIKVNKKSTSQYKRTLISAEDKRLSSRVIGLSGTAILIFSLVFLLSFDIGNLFNALRALYRRLKELNNKPA</sequence>
<organism evidence="3 4">
    <name type="scientific">Mytilus coruscus</name>
    <name type="common">Sea mussel</name>
    <dbReference type="NCBI Taxonomy" id="42192"/>
    <lineage>
        <taxon>Eukaryota</taxon>
        <taxon>Metazoa</taxon>
        <taxon>Spiralia</taxon>
        <taxon>Lophotrochozoa</taxon>
        <taxon>Mollusca</taxon>
        <taxon>Bivalvia</taxon>
        <taxon>Autobranchia</taxon>
        <taxon>Pteriomorphia</taxon>
        <taxon>Mytilida</taxon>
        <taxon>Mytiloidea</taxon>
        <taxon>Mytilidae</taxon>
        <taxon>Mytilinae</taxon>
        <taxon>Mytilus</taxon>
    </lineage>
</organism>
<dbReference type="CDD" id="cd00037">
    <property type="entry name" value="CLECT"/>
    <property type="match status" value="1"/>
</dbReference>
<evidence type="ECO:0000313" key="4">
    <source>
        <dbReference type="Proteomes" id="UP000507470"/>
    </source>
</evidence>
<reference evidence="3 4" key="1">
    <citation type="submission" date="2020-06" db="EMBL/GenBank/DDBJ databases">
        <authorList>
            <person name="Li R."/>
            <person name="Bekaert M."/>
        </authorList>
    </citation>
    <scope>NUCLEOTIDE SEQUENCE [LARGE SCALE GENOMIC DNA]</scope>
    <source>
        <strain evidence="4">wild</strain>
    </source>
</reference>
<dbReference type="Gene3D" id="3.10.100.10">
    <property type="entry name" value="Mannose-Binding Protein A, subunit A"/>
    <property type="match status" value="1"/>
</dbReference>